<feature type="region of interest" description="Disordered" evidence="1">
    <location>
        <begin position="29"/>
        <end position="160"/>
    </location>
</feature>
<dbReference type="Proteomes" id="UP001189429">
    <property type="component" value="Unassembled WGS sequence"/>
</dbReference>
<feature type="compositionally biased region" description="Basic and acidic residues" evidence="1">
    <location>
        <begin position="644"/>
        <end position="662"/>
    </location>
</feature>
<sequence length="691" mass="76110">MVKAARPAPTFRDIRACIRVAPMKEVVRAPPRRCRRAKTSSSGSSKASSPSSSGHRRPAPGDSPGAAWVQAGFDQMFEQDGLGGGPVDLPSEARASEAEEAHEAKAAGGAKEAEVAKKARGAEEAEEAEDAEEAEVAEGAIDVSYERPRDAVDPDSGDEPLAKALSMESLKEEQDRLLREIRASVASPSSVSAPIGGHRSMGSVASHREPIGKASLLFSNPHPESKEELIQAIDNEIGAINDELQSHTNPDERTMEHLNVRLSQVFQAGLVQKLAALKKADPNFDCNDMQRSNDSDGLSAKDKQEKSSYGEMEKHNYMFSTGTKAGNAASGRWRRALDASEELRKQCAKEKGWMHQRRFRRDWLMGNHAEWKESVKHILVESNEKEDTNKCGGTSGLRLALKHASNAMLLGGIWTRWDDMAGAVEYLNIRHQLIESFKKQWIKHKEWVCPSSATVEEADARAARDEGGGGDEVGRAPAKGEKGEHKDTTDKKDKSDKKDKKDKQETYKKETTETEATEEEGRKRKKDGEDVRADGKKDSYDWCMAQHAKLDGFLKLDAGWKGVERMRESMGDAMKEATRGGVTDKCHEHNLSLLMTIEASKYKKQVRAKACDAEIQLASGALTACVQTLSSEIRILMNQEMARDDERGRLQQEGQAKKDKESGASAKKKKEEAKKAQGGRKKAAKKESDFD</sequence>
<organism evidence="2 3">
    <name type="scientific">Prorocentrum cordatum</name>
    <dbReference type="NCBI Taxonomy" id="2364126"/>
    <lineage>
        <taxon>Eukaryota</taxon>
        <taxon>Sar</taxon>
        <taxon>Alveolata</taxon>
        <taxon>Dinophyceae</taxon>
        <taxon>Prorocentrales</taxon>
        <taxon>Prorocentraceae</taxon>
        <taxon>Prorocentrum</taxon>
    </lineage>
</organism>
<dbReference type="EMBL" id="CAUYUJ010002525">
    <property type="protein sequence ID" value="CAK0801170.1"/>
    <property type="molecule type" value="Genomic_DNA"/>
</dbReference>
<feature type="region of interest" description="Disordered" evidence="1">
    <location>
        <begin position="458"/>
        <end position="535"/>
    </location>
</feature>
<evidence type="ECO:0000313" key="3">
    <source>
        <dbReference type="Proteomes" id="UP001189429"/>
    </source>
</evidence>
<feature type="compositionally biased region" description="Basic and acidic residues" evidence="1">
    <location>
        <begin position="458"/>
        <end position="512"/>
    </location>
</feature>
<reference evidence="2" key="1">
    <citation type="submission" date="2023-10" db="EMBL/GenBank/DDBJ databases">
        <authorList>
            <person name="Chen Y."/>
            <person name="Shah S."/>
            <person name="Dougan E. K."/>
            <person name="Thang M."/>
            <person name="Chan C."/>
        </authorList>
    </citation>
    <scope>NUCLEOTIDE SEQUENCE [LARGE SCALE GENOMIC DNA]</scope>
</reference>
<feature type="region of interest" description="Disordered" evidence="1">
    <location>
        <begin position="644"/>
        <end position="691"/>
    </location>
</feature>
<evidence type="ECO:0000256" key="1">
    <source>
        <dbReference type="SAM" id="MobiDB-lite"/>
    </source>
</evidence>
<proteinExistence type="predicted"/>
<accession>A0ABN9Q5Z0</accession>
<evidence type="ECO:0000313" key="2">
    <source>
        <dbReference type="EMBL" id="CAK0801170.1"/>
    </source>
</evidence>
<feature type="compositionally biased region" description="Acidic residues" evidence="1">
    <location>
        <begin position="124"/>
        <end position="136"/>
    </location>
</feature>
<protein>
    <submittedName>
        <fullName evidence="2">Uncharacterized protein</fullName>
    </submittedName>
</protein>
<keyword evidence="3" id="KW-1185">Reference proteome</keyword>
<gene>
    <name evidence="2" type="ORF">PCOR1329_LOCUS9128</name>
</gene>
<feature type="compositionally biased region" description="Basic and acidic residues" evidence="1">
    <location>
        <begin position="519"/>
        <end position="535"/>
    </location>
</feature>
<name>A0ABN9Q5Z0_9DINO</name>
<feature type="compositionally biased region" description="Basic and acidic residues" evidence="1">
    <location>
        <begin position="291"/>
        <end position="309"/>
    </location>
</feature>
<feature type="region of interest" description="Disordered" evidence="1">
    <location>
        <begin position="283"/>
        <end position="309"/>
    </location>
</feature>
<feature type="compositionally biased region" description="Basic and acidic residues" evidence="1">
    <location>
        <begin position="94"/>
        <end position="123"/>
    </location>
</feature>
<comment type="caution">
    <text evidence="2">The sequence shown here is derived from an EMBL/GenBank/DDBJ whole genome shotgun (WGS) entry which is preliminary data.</text>
</comment>
<feature type="compositionally biased region" description="Low complexity" evidence="1">
    <location>
        <begin position="39"/>
        <end position="53"/>
    </location>
</feature>